<dbReference type="EMBL" id="MCFK01010005">
    <property type="protein sequence ID" value="RKF54020.1"/>
    <property type="molecule type" value="Genomic_DNA"/>
</dbReference>
<evidence type="ECO:0000256" key="1">
    <source>
        <dbReference type="SAM" id="MobiDB-lite"/>
    </source>
</evidence>
<organism evidence="2 3">
    <name type="scientific">Erysiphe neolycopersici</name>
    <dbReference type="NCBI Taxonomy" id="212602"/>
    <lineage>
        <taxon>Eukaryota</taxon>
        <taxon>Fungi</taxon>
        <taxon>Dikarya</taxon>
        <taxon>Ascomycota</taxon>
        <taxon>Pezizomycotina</taxon>
        <taxon>Leotiomycetes</taxon>
        <taxon>Erysiphales</taxon>
        <taxon>Erysiphaceae</taxon>
        <taxon>Erysiphe</taxon>
    </lineage>
</organism>
<reference evidence="2 3" key="1">
    <citation type="journal article" date="2018" name="BMC Genomics">
        <title>Comparative genome analyses reveal sequence features reflecting distinct modes of host-adaptation between dicot and monocot powdery mildew.</title>
        <authorList>
            <person name="Wu Y."/>
            <person name="Ma X."/>
            <person name="Pan Z."/>
            <person name="Kale S.D."/>
            <person name="Song Y."/>
            <person name="King H."/>
            <person name="Zhang Q."/>
            <person name="Presley C."/>
            <person name="Deng X."/>
            <person name="Wei C.I."/>
            <person name="Xiao S."/>
        </authorList>
    </citation>
    <scope>NUCLEOTIDE SEQUENCE [LARGE SCALE GENOMIC DNA]</scope>
    <source>
        <strain evidence="2">UMSG2</strain>
    </source>
</reference>
<accession>A0A420H9B4</accession>
<comment type="caution">
    <text evidence="2">The sequence shown here is derived from an EMBL/GenBank/DDBJ whole genome shotgun (WGS) entry which is preliminary data.</text>
</comment>
<feature type="non-terminal residue" evidence="2">
    <location>
        <position position="1"/>
    </location>
</feature>
<dbReference type="Proteomes" id="UP000286134">
    <property type="component" value="Unassembled WGS sequence"/>
</dbReference>
<feature type="region of interest" description="Disordered" evidence="1">
    <location>
        <begin position="1"/>
        <end position="23"/>
    </location>
</feature>
<dbReference type="AlphaFoldDB" id="A0A420H9B4"/>
<name>A0A420H9B4_9PEZI</name>
<evidence type="ECO:0000313" key="3">
    <source>
        <dbReference type="Proteomes" id="UP000286134"/>
    </source>
</evidence>
<protein>
    <submittedName>
        <fullName evidence="2">Uncharacterized protein</fullName>
    </submittedName>
</protein>
<gene>
    <name evidence="2" type="ORF">OnM2_100031</name>
</gene>
<sequence length="179" mass="20293">KIDERLAKSITPPPSEGLLSSSPINTPVTLRQIWKVGSSIESIVRPGVTLTPDTVRDINRFIKGGISNTAELIQVKRDLRRTKYAERIQKTRRALKNRPLKSGGVLTVAEGRKMVKQVEDQPVEKARRLVEVADLKLRNSYKRWFFGAAKEARKWRCKGKLSPAAVFEAGKECRLLKRF</sequence>
<keyword evidence="3" id="KW-1185">Reference proteome</keyword>
<evidence type="ECO:0000313" key="2">
    <source>
        <dbReference type="EMBL" id="RKF54020.1"/>
    </source>
</evidence>
<proteinExistence type="predicted"/>
<dbReference type="OrthoDB" id="4773448at2759"/>